<dbReference type="EMBL" id="CAJVPQ010000873">
    <property type="protein sequence ID" value="CAG8515887.1"/>
    <property type="molecule type" value="Genomic_DNA"/>
</dbReference>
<dbReference type="PANTHER" id="PTHR37848">
    <property type="entry name" value="EXPRESSED PROTEIN"/>
    <property type="match status" value="1"/>
</dbReference>
<feature type="transmembrane region" description="Helical" evidence="1">
    <location>
        <begin position="335"/>
        <end position="356"/>
    </location>
</feature>
<sequence length="393" mass="45824">MEKEIHADYIYLFAESDAIRPSSSKSWSTLFNHPMGVDLGGGNSPSSETSTLSLPTQTIRQSNYDDALHVSHSASSSIIDSIARSANIQLEEVSVNDEKRHKYSPVILSPNLSGTKTKNNNGINEYFNKFSGKNDDQNDIKASQTLTNDKIKLKKNEFGVYSKDSKLNKDSKELYKFFMSHNDKPEMSITIHGYHTEEKDGTIRVVDENNGYDYEKDVDVVEVTDFDFTIDLSDHILPKGEIYTIPSKDDDDYDIKEGKDIKQVLEEYCKNNSRSKEIEMRKVIIWDFENLTKVIAQVIRQQTYYNNIKIYYPLRNNIVKLQSTSIFYDITKNKWIKLFCLLSCLWIIFWPIWWLYNKIYLVQIKSEFRMKINTKEWFENNVSYIIKNVKVDK</sequence>
<reference evidence="2" key="1">
    <citation type="submission" date="2021-06" db="EMBL/GenBank/DDBJ databases">
        <authorList>
            <person name="Kallberg Y."/>
            <person name="Tangrot J."/>
            <person name="Rosling A."/>
        </authorList>
    </citation>
    <scope>NUCLEOTIDE SEQUENCE</scope>
    <source>
        <strain evidence="2">UK204</strain>
    </source>
</reference>
<evidence type="ECO:0000313" key="3">
    <source>
        <dbReference type="Proteomes" id="UP000789570"/>
    </source>
</evidence>
<dbReference type="OrthoDB" id="203796at2759"/>
<evidence type="ECO:0000256" key="1">
    <source>
        <dbReference type="SAM" id="Phobius"/>
    </source>
</evidence>
<keyword evidence="1" id="KW-0812">Transmembrane</keyword>
<comment type="caution">
    <text evidence="2">The sequence shown here is derived from an EMBL/GenBank/DDBJ whole genome shotgun (WGS) entry which is preliminary data.</text>
</comment>
<evidence type="ECO:0000313" key="2">
    <source>
        <dbReference type="EMBL" id="CAG8515887.1"/>
    </source>
</evidence>
<name>A0A9N9A3V2_9GLOM</name>
<organism evidence="2 3">
    <name type="scientific">Funneliformis caledonium</name>
    <dbReference type="NCBI Taxonomy" id="1117310"/>
    <lineage>
        <taxon>Eukaryota</taxon>
        <taxon>Fungi</taxon>
        <taxon>Fungi incertae sedis</taxon>
        <taxon>Mucoromycota</taxon>
        <taxon>Glomeromycotina</taxon>
        <taxon>Glomeromycetes</taxon>
        <taxon>Glomerales</taxon>
        <taxon>Glomeraceae</taxon>
        <taxon>Funneliformis</taxon>
    </lineage>
</organism>
<protein>
    <submittedName>
        <fullName evidence="2">8746_t:CDS:1</fullName>
    </submittedName>
</protein>
<accession>A0A9N9A3V2</accession>
<dbReference type="PANTHER" id="PTHR37848:SF1">
    <property type="entry name" value="SUN DOMAIN-CONTAINING PROTEIN"/>
    <property type="match status" value="1"/>
</dbReference>
<keyword evidence="1" id="KW-0472">Membrane</keyword>
<gene>
    <name evidence="2" type="ORF">FCALED_LOCUS4442</name>
</gene>
<keyword evidence="1" id="KW-1133">Transmembrane helix</keyword>
<proteinExistence type="predicted"/>
<keyword evidence="3" id="KW-1185">Reference proteome</keyword>
<dbReference type="AlphaFoldDB" id="A0A9N9A3V2"/>
<dbReference type="Proteomes" id="UP000789570">
    <property type="component" value="Unassembled WGS sequence"/>
</dbReference>